<evidence type="ECO:0000313" key="3">
    <source>
        <dbReference type="EMBL" id="MFD2410755.1"/>
    </source>
</evidence>
<accession>A0ABW5F9W0</accession>
<organism evidence="3 4">
    <name type="scientific">Paenibacillus rhizoplanae</name>
    <dbReference type="NCBI Taxonomy" id="1917181"/>
    <lineage>
        <taxon>Bacteria</taxon>
        <taxon>Bacillati</taxon>
        <taxon>Bacillota</taxon>
        <taxon>Bacilli</taxon>
        <taxon>Bacillales</taxon>
        <taxon>Paenibacillaceae</taxon>
        <taxon>Paenibacillus</taxon>
    </lineage>
</organism>
<dbReference type="InterPro" id="IPR011009">
    <property type="entry name" value="Kinase-like_dom_sf"/>
</dbReference>
<gene>
    <name evidence="3" type="ORF">ACFSX3_12785</name>
</gene>
<reference evidence="4" key="1">
    <citation type="journal article" date="2019" name="Int. J. Syst. Evol. Microbiol.">
        <title>The Global Catalogue of Microorganisms (GCM) 10K type strain sequencing project: providing services to taxonomists for standard genome sequencing and annotation.</title>
        <authorList>
            <consortium name="The Broad Institute Genomics Platform"/>
            <consortium name="The Broad Institute Genome Sequencing Center for Infectious Disease"/>
            <person name="Wu L."/>
            <person name="Ma J."/>
        </authorList>
    </citation>
    <scope>NUCLEOTIDE SEQUENCE [LARGE SCALE GENOMIC DNA]</scope>
    <source>
        <strain evidence="4">CCM 8725</strain>
    </source>
</reference>
<dbReference type="EMBL" id="JBHUKY010000022">
    <property type="protein sequence ID" value="MFD2410755.1"/>
    <property type="molecule type" value="Genomic_DNA"/>
</dbReference>
<protein>
    <submittedName>
        <fullName evidence="3">Phosphotransferase</fullName>
    </submittedName>
</protein>
<dbReference type="RefSeq" id="WP_209992309.1">
    <property type="nucleotide sequence ID" value="NZ_JBHSVQ010000001.1"/>
</dbReference>
<dbReference type="PANTHER" id="PTHR21064:SF6">
    <property type="entry name" value="AMINOGLYCOSIDE PHOSPHOTRANSFERASE DOMAIN-CONTAINING PROTEIN"/>
    <property type="match status" value="1"/>
</dbReference>
<dbReference type="InterPro" id="IPR002575">
    <property type="entry name" value="Aminoglycoside_PTrfase"/>
</dbReference>
<evidence type="ECO:0000259" key="2">
    <source>
        <dbReference type="Pfam" id="PF01636"/>
    </source>
</evidence>
<dbReference type="SUPFAM" id="SSF56112">
    <property type="entry name" value="Protein kinase-like (PK-like)"/>
    <property type="match status" value="1"/>
</dbReference>
<comment type="similarity">
    <text evidence="1">Belongs to the pseudomonas-type ThrB family.</text>
</comment>
<evidence type="ECO:0000256" key="1">
    <source>
        <dbReference type="ARBA" id="ARBA00038240"/>
    </source>
</evidence>
<name>A0ABW5F9W0_9BACL</name>
<dbReference type="PANTHER" id="PTHR21064">
    <property type="entry name" value="AMINOGLYCOSIDE PHOSPHOTRANSFERASE DOMAIN-CONTAINING PROTEIN-RELATED"/>
    <property type="match status" value="1"/>
</dbReference>
<keyword evidence="4" id="KW-1185">Reference proteome</keyword>
<sequence length="324" mass="37469">MSDTAARIRDEILGSMAEQFEVHVTEAVQIDQGFLNLKWRLDSDHGRLFVKQYSKIRYPEPLTRGLEVSLSHQDHLYLEGLPVPKLFSHQGNYVLRTPSQERYVLMNLCDGDSIAPGSATEQQMYALGRVVGRMHKVLNAQPASLPLYWEVRSQASMVRNWEARYLQATARQSEDTLSALELQRRIIDRMDTGIFADCERGWGHRDLFVDNMLFRADQVAAILDFDRLHFVYPEFDIARPILSCALSEDGIGLDRVRAFVTGYREYTPLPASTLIRSLKLTWWKEAEWIAVPQQDEFPPLVRFRQENHWIAANWERLNDIFAGI</sequence>
<proteinExistence type="inferred from homology"/>
<dbReference type="Proteomes" id="UP001597448">
    <property type="component" value="Unassembled WGS sequence"/>
</dbReference>
<comment type="caution">
    <text evidence="3">The sequence shown here is derived from an EMBL/GenBank/DDBJ whole genome shotgun (WGS) entry which is preliminary data.</text>
</comment>
<dbReference type="Pfam" id="PF01636">
    <property type="entry name" value="APH"/>
    <property type="match status" value="1"/>
</dbReference>
<evidence type="ECO:0000313" key="4">
    <source>
        <dbReference type="Proteomes" id="UP001597448"/>
    </source>
</evidence>
<dbReference type="Gene3D" id="3.90.1200.10">
    <property type="match status" value="1"/>
</dbReference>
<dbReference type="Gene3D" id="3.30.200.20">
    <property type="entry name" value="Phosphorylase Kinase, domain 1"/>
    <property type="match status" value="1"/>
</dbReference>
<feature type="domain" description="Aminoglycoside phosphotransferase" evidence="2">
    <location>
        <begin position="28"/>
        <end position="263"/>
    </location>
</feature>
<dbReference type="InterPro" id="IPR050249">
    <property type="entry name" value="Pseudomonas-type_ThrB"/>
</dbReference>